<evidence type="ECO:0000313" key="4">
    <source>
        <dbReference type="Proteomes" id="UP000006727"/>
    </source>
</evidence>
<reference evidence="2 4" key="2">
    <citation type="journal article" date="2018" name="Plant J.">
        <title>The Physcomitrella patens chromosome-scale assembly reveals moss genome structure and evolution.</title>
        <authorList>
            <person name="Lang D."/>
            <person name="Ullrich K.K."/>
            <person name="Murat F."/>
            <person name="Fuchs J."/>
            <person name="Jenkins J."/>
            <person name="Haas F.B."/>
            <person name="Piednoel M."/>
            <person name="Gundlach H."/>
            <person name="Van Bel M."/>
            <person name="Meyberg R."/>
            <person name="Vives C."/>
            <person name="Morata J."/>
            <person name="Symeonidi A."/>
            <person name="Hiss M."/>
            <person name="Muchero W."/>
            <person name="Kamisugi Y."/>
            <person name="Saleh O."/>
            <person name="Blanc G."/>
            <person name="Decker E.L."/>
            <person name="van Gessel N."/>
            <person name="Grimwood J."/>
            <person name="Hayes R.D."/>
            <person name="Graham S.W."/>
            <person name="Gunter L.E."/>
            <person name="McDaniel S.F."/>
            <person name="Hoernstein S.N.W."/>
            <person name="Larsson A."/>
            <person name="Li F.W."/>
            <person name="Perroud P.F."/>
            <person name="Phillips J."/>
            <person name="Ranjan P."/>
            <person name="Rokshar D.S."/>
            <person name="Rothfels C.J."/>
            <person name="Schneider L."/>
            <person name="Shu S."/>
            <person name="Stevenson D.W."/>
            <person name="Thummler F."/>
            <person name="Tillich M."/>
            <person name="Villarreal Aguilar J.C."/>
            <person name="Widiez T."/>
            <person name="Wong G.K."/>
            <person name="Wymore A."/>
            <person name="Zhang Y."/>
            <person name="Zimmer A.D."/>
            <person name="Quatrano R.S."/>
            <person name="Mayer K.F.X."/>
            <person name="Goodstein D."/>
            <person name="Casacuberta J.M."/>
            <person name="Vandepoele K."/>
            <person name="Reski R."/>
            <person name="Cuming A.C."/>
            <person name="Tuskan G.A."/>
            <person name="Maumus F."/>
            <person name="Salse J."/>
            <person name="Schmutz J."/>
            <person name="Rensing S.A."/>
        </authorList>
    </citation>
    <scope>NUCLEOTIDE SEQUENCE [LARGE SCALE GENOMIC DNA]</scope>
    <source>
        <strain evidence="3 4">cv. Gransden 2004</strain>
    </source>
</reference>
<feature type="transmembrane region" description="Helical" evidence="1">
    <location>
        <begin position="94"/>
        <end position="115"/>
    </location>
</feature>
<dbReference type="EnsemblPlants" id="Pp3c10_2882V3.1">
    <property type="protein sequence ID" value="Pp3c10_2882V3.1"/>
    <property type="gene ID" value="Pp3c10_2882"/>
</dbReference>
<organism evidence="2">
    <name type="scientific">Physcomitrium patens</name>
    <name type="common">Spreading-leaved earth moss</name>
    <name type="synonym">Physcomitrella patens</name>
    <dbReference type="NCBI Taxonomy" id="3218"/>
    <lineage>
        <taxon>Eukaryota</taxon>
        <taxon>Viridiplantae</taxon>
        <taxon>Streptophyta</taxon>
        <taxon>Embryophyta</taxon>
        <taxon>Bryophyta</taxon>
        <taxon>Bryophytina</taxon>
        <taxon>Bryopsida</taxon>
        <taxon>Funariidae</taxon>
        <taxon>Funariales</taxon>
        <taxon>Funariaceae</taxon>
        <taxon>Physcomitrium</taxon>
    </lineage>
</organism>
<dbReference type="InParanoid" id="A0A2K1JXF7"/>
<gene>
    <name evidence="2" type="ORF">PHYPA_013332</name>
</gene>
<dbReference type="Proteomes" id="UP000006727">
    <property type="component" value="Chromosome 10"/>
</dbReference>
<keyword evidence="4" id="KW-1185">Reference proteome</keyword>
<sequence length="128" mass="15137">MRVFQSFDQKRMTNNMRQRQTPVSNLCRLVLRRLAWIWSYWAPKSLLCIVLMSGQPCTSADSQVMSFGGRNCKLRHCLIRLSGLYRKQRWHQDVMYCWSGCVGRELLCGLFWVFLRSKGLHSPKDDNF</sequence>
<proteinExistence type="predicted"/>
<reference evidence="2 4" key="1">
    <citation type="journal article" date="2008" name="Science">
        <title>The Physcomitrella genome reveals evolutionary insights into the conquest of land by plants.</title>
        <authorList>
            <person name="Rensing S."/>
            <person name="Lang D."/>
            <person name="Zimmer A."/>
            <person name="Terry A."/>
            <person name="Salamov A."/>
            <person name="Shapiro H."/>
            <person name="Nishiyama T."/>
            <person name="Perroud P.-F."/>
            <person name="Lindquist E."/>
            <person name="Kamisugi Y."/>
            <person name="Tanahashi T."/>
            <person name="Sakakibara K."/>
            <person name="Fujita T."/>
            <person name="Oishi K."/>
            <person name="Shin-I T."/>
            <person name="Kuroki Y."/>
            <person name="Toyoda A."/>
            <person name="Suzuki Y."/>
            <person name="Hashimoto A."/>
            <person name="Yamaguchi K."/>
            <person name="Sugano A."/>
            <person name="Kohara Y."/>
            <person name="Fujiyama A."/>
            <person name="Anterola A."/>
            <person name="Aoki S."/>
            <person name="Ashton N."/>
            <person name="Barbazuk W.B."/>
            <person name="Barker E."/>
            <person name="Bennetzen J."/>
            <person name="Bezanilla M."/>
            <person name="Blankenship R."/>
            <person name="Cho S.H."/>
            <person name="Dutcher S."/>
            <person name="Estelle M."/>
            <person name="Fawcett J.A."/>
            <person name="Gundlach H."/>
            <person name="Hanada K."/>
            <person name="Heyl A."/>
            <person name="Hicks K.A."/>
            <person name="Hugh J."/>
            <person name="Lohr M."/>
            <person name="Mayer K."/>
            <person name="Melkozernov A."/>
            <person name="Murata T."/>
            <person name="Nelson D."/>
            <person name="Pils B."/>
            <person name="Prigge M."/>
            <person name="Reiss B."/>
            <person name="Renner T."/>
            <person name="Rombauts S."/>
            <person name="Rushton P."/>
            <person name="Sanderfoot A."/>
            <person name="Schween G."/>
            <person name="Shiu S.-H."/>
            <person name="Stueber K."/>
            <person name="Theodoulou F.L."/>
            <person name="Tu H."/>
            <person name="Van de Peer Y."/>
            <person name="Verrier P.J."/>
            <person name="Waters E."/>
            <person name="Wood A."/>
            <person name="Yang L."/>
            <person name="Cove D."/>
            <person name="Cuming A."/>
            <person name="Hasebe M."/>
            <person name="Lucas S."/>
            <person name="Mishler D.B."/>
            <person name="Reski R."/>
            <person name="Grigoriev I."/>
            <person name="Quatrano R.S."/>
            <person name="Boore J.L."/>
        </authorList>
    </citation>
    <scope>NUCLEOTIDE SEQUENCE [LARGE SCALE GENOMIC DNA]</scope>
    <source>
        <strain evidence="3 4">cv. Gransden 2004</strain>
    </source>
</reference>
<dbReference type="EnsemblPlants" id="Pp3c10_2882V3.2">
    <property type="protein sequence ID" value="Pp3c10_2882V3.2"/>
    <property type="gene ID" value="Pp3c10_2882"/>
</dbReference>
<dbReference type="EMBL" id="ABEU02000010">
    <property type="protein sequence ID" value="PNR46213.1"/>
    <property type="molecule type" value="Genomic_DNA"/>
</dbReference>
<evidence type="ECO:0000313" key="3">
    <source>
        <dbReference type="EnsemblPlants" id="Pp3c10_2882V3.1"/>
    </source>
</evidence>
<evidence type="ECO:0000313" key="2">
    <source>
        <dbReference type="EMBL" id="PNR46213.1"/>
    </source>
</evidence>
<keyword evidence="1" id="KW-1133">Transmembrane helix</keyword>
<keyword evidence="1" id="KW-0472">Membrane</keyword>
<accession>A0A2K1JXF7</accession>
<dbReference type="Gramene" id="Pp3c10_2882V3.1">
    <property type="protein sequence ID" value="Pp3c10_2882V3.1"/>
    <property type="gene ID" value="Pp3c10_2882"/>
</dbReference>
<protein>
    <submittedName>
        <fullName evidence="2 3">Uncharacterized protein</fullName>
    </submittedName>
</protein>
<evidence type="ECO:0000256" key="1">
    <source>
        <dbReference type="SAM" id="Phobius"/>
    </source>
</evidence>
<reference evidence="3" key="3">
    <citation type="submission" date="2020-12" db="UniProtKB">
        <authorList>
            <consortium name="EnsemblPlants"/>
        </authorList>
    </citation>
    <scope>IDENTIFICATION</scope>
</reference>
<keyword evidence="1" id="KW-0812">Transmembrane</keyword>
<name>A0A2K1JXF7_PHYPA</name>
<dbReference type="Gramene" id="Pp3c10_2882V3.2">
    <property type="protein sequence ID" value="Pp3c10_2882V3.2"/>
    <property type="gene ID" value="Pp3c10_2882"/>
</dbReference>
<dbReference type="AlphaFoldDB" id="A0A2K1JXF7"/>